<dbReference type="AlphaFoldDB" id="A0A0C2Z9J9"/>
<evidence type="ECO:0000313" key="1">
    <source>
        <dbReference type="EMBL" id="KIM49817.1"/>
    </source>
</evidence>
<dbReference type="HOGENOM" id="CLU_030662_0_0_1"/>
<reference evidence="1 2" key="1">
    <citation type="submission" date="2014-04" db="EMBL/GenBank/DDBJ databases">
        <authorList>
            <consortium name="DOE Joint Genome Institute"/>
            <person name="Kuo A."/>
            <person name="Gay G."/>
            <person name="Dore J."/>
            <person name="Kohler A."/>
            <person name="Nagy L.G."/>
            <person name="Floudas D."/>
            <person name="Copeland A."/>
            <person name="Barry K.W."/>
            <person name="Cichocki N."/>
            <person name="Veneault-Fourrey C."/>
            <person name="LaButti K."/>
            <person name="Lindquist E.A."/>
            <person name="Lipzen A."/>
            <person name="Lundell T."/>
            <person name="Morin E."/>
            <person name="Murat C."/>
            <person name="Sun H."/>
            <person name="Tunlid A."/>
            <person name="Henrissat B."/>
            <person name="Grigoriev I.V."/>
            <person name="Hibbett D.S."/>
            <person name="Martin F."/>
            <person name="Nordberg H.P."/>
            <person name="Cantor M.N."/>
            <person name="Hua S.X."/>
        </authorList>
    </citation>
    <scope>NUCLEOTIDE SEQUENCE [LARGE SCALE GENOMIC DNA]</scope>
    <source>
        <strain evidence="2">h7</strain>
    </source>
</reference>
<dbReference type="Proteomes" id="UP000053424">
    <property type="component" value="Unassembled WGS sequence"/>
</dbReference>
<evidence type="ECO:0008006" key="3">
    <source>
        <dbReference type="Google" id="ProtNLM"/>
    </source>
</evidence>
<accession>A0A0C2Z9J9</accession>
<reference evidence="2" key="2">
    <citation type="submission" date="2015-01" db="EMBL/GenBank/DDBJ databases">
        <title>Evolutionary Origins and Diversification of the Mycorrhizal Mutualists.</title>
        <authorList>
            <consortium name="DOE Joint Genome Institute"/>
            <consortium name="Mycorrhizal Genomics Consortium"/>
            <person name="Kohler A."/>
            <person name="Kuo A."/>
            <person name="Nagy L.G."/>
            <person name="Floudas D."/>
            <person name="Copeland A."/>
            <person name="Barry K.W."/>
            <person name="Cichocki N."/>
            <person name="Veneault-Fourrey C."/>
            <person name="LaButti K."/>
            <person name="Lindquist E.A."/>
            <person name="Lipzen A."/>
            <person name="Lundell T."/>
            <person name="Morin E."/>
            <person name="Murat C."/>
            <person name="Riley R."/>
            <person name="Ohm R."/>
            <person name="Sun H."/>
            <person name="Tunlid A."/>
            <person name="Henrissat B."/>
            <person name="Grigoriev I.V."/>
            <person name="Hibbett D.S."/>
            <person name="Martin F."/>
        </authorList>
    </citation>
    <scope>NUCLEOTIDE SEQUENCE [LARGE SCALE GENOMIC DNA]</scope>
    <source>
        <strain evidence="2">h7</strain>
    </source>
</reference>
<name>A0A0C2Z9J9_HEBCY</name>
<dbReference type="EMBL" id="KN831768">
    <property type="protein sequence ID" value="KIM49817.1"/>
    <property type="molecule type" value="Genomic_DNA"/>
</dbReference>
<dbReference type="Gene3D" id="1.20.1280.50">
    <property type="match status" value="1"/>
</dbReference>
<evidence type="ECO:0000313" key="2">
    <source>
        <dbReference type="Proteomes" id="UP000053424"/>
    </source>
</evidence>
<sequence length="487" mass="53880">MEIYRESIIDAPQIAKLNHDLLWRIFSLNADIDAGPQGNIIISHNDDLFRLSPLTTARHTSQVCASWRQLIVGSPSLWGNMIDLESLQQKSDTWRNEVLLRTGNSKLSIKGNVTLDASAATEFLVSLLKTHWTRINRIQVGIYIIAQDLPGDAWDPLGCPAPSLRSCSIHFGYDLPDVYSSPGFSLFANHAPLLTSFQQHRIPMNFGAPWLANLTSLTLNSVTTLGILLDACSRMQSIQNLNLTFGTAGPSIDGQLHSVNMPLLTSLDISCPLDVSLAFLDHITPAPGCYLHLFSTVSSHEDMTPAEVVSAQRITMKFAKNYFSHRISTSFFLQISPRIISTGDIPPKIGLMANLDPRFKGFTIDVYDLTRLPTSLFALCFGTFVPAHFSRVKKLTLASMEIPPTVHTLEPLFANWFTTMATLETLKLTADSLAFIDSLAGAHFPHLKTVEWLPSSSKSPNRTSLIMNFLATRRKMGMPIETLDLTG</sequence>
<gene>
    <name evidence="1" type="ORF">M413DRAFT_21951</name>
</gene>
<proteinExistence type="predicted"/>
<keyword evidence="2" id="KW-1185">Reference proteome</keyword>
<dbReference type="OrthoDB" id="3064206at2759"/>
<feature type="non-terminal residue" evidence="1">
    <location>
        <position position="487"/>
    </location>
</feature>
<organism evidence="1 2">
    <name type="scientific">Hebeloma cylindrosporum</name>
    <dbReference type="NCBI Taxonomy" id="76867"/>
    <lineage>
        <taxon>Eukaryota</taxon>
        <taxon>Fungi</taxon>
        <taxon>Dikarya</taxon>
        <taxon>Basidiomycota</taxon>
        <taxon>Agaricomycotina</taxon>
        <taxon>Agaricomycetes</taxon>
        <taxon>Agaricomycetidae</taxon>
        <taxon>Agaricales</taxon>
        <taxon>Agaricineae</taxon>
        <taxon>Hymenogastraceae</taxon>
        <taxon>Hebeloma</taxon>
    </lineage>
</organism>
<protein>
    <recommendedName>
        <fullName evidence="3">F-box domain-containing protein</fullName>
    </recommendedName>
</protein>